<dbReference type="Gene3D" id="3.40.50.300">
    <property type="entry name" value="P-loop containing nucleotide triphosphate hydrolases"/>
    <property type="match status" value="1"/>
</dbReference>
<reference evidence="2 3" key="1">
    <citation type="submission" date="2024-06" db="EMBL/GenBank/DDBJ databases">
        <title>Genomic Encyclopedia of Type Strains, Phase IV (KMG-IV): sequencing the most valuable type-strain genomes for metagenomic binning, comparative biology and taxonomic classification.</title>
        <authorList>
            <person name="Goeker M."/>
        </authorList>
    </citation>
    <scope>NUCLEOTIDE SEQUENCE [LARGE SCALE GENOMIC DNA]</scope>
    <source>
        <strain evidence="2 3">DSM 15349</strain>
    </source>
</reference>
<dbReference type="PRINTS" id="PR00988">
    <property type="entry name" value="URIDINKINASE"/>
</dbReference>
<dbReference type="EC" id="2.7.1.48" evidence="2"/>
<comment type="caution">
    <text evidence="2">The sequence shown here is derived from an EMBL/GenBank/DDBJ whole genome shotgun (WGS) entry which is preliminary data.</text>
</comment>
<dbReference type="SUPFAM" id="SSF52540">
    <property type="entry name" value="P-loop containing nucleoside triphosphate hydrolases"/>
    <property type="match status" value="1"/>
</dbReference>
<protein>
    <submittedName>
        <fullName evidence="2">Uridine kinase</fullName>
        <ecNumber evidence="2">2.7.1.48</ecNumber>
    </submittedName>
</protein>
<dbReference type="EMBL" id="JBEPMK010000008">
    <property type="protein sequence ID" value="MET3645250.1"/>
    <property type="molecule type" value="Genomic_DNA"/>
</dbReference>
<dbReference type="InterPro" id="IPR006083">
    <property type="entry name" value="PRK/URK"/>
</dbReference>
<evidence type="ECO:0000313" key="2">
    <source>
        <dbReference type="EMBL" id="MET3645250.1"/>
    </source>
</evidence>
<dbReference type="Pfam" id="PF00485">
    <property type="entry name" value="PRK"/>
    <property type="match status" value="1"/>
</dbReference>
<dbReference type="GO" id="GO:0004849">
    <property type="term" value="F:uridine kinase activity"/>
    <property type="evidence" value="ECO:0007669"/>
    <property type="project" value="UniProtKB-EC"/>
</dbReference>
<organism evidence="2 3">
    <name type="scientific">Streptococcus gallinaceus</name>
    <dbReference type="NCBI Taxonomy" id="165758"/>
    <lineage>
        <taxon>Bacteria</taxon>
        <taxon>Bacillati</taxon>
        <taxon>Bacillota</taxon>
        <taxon>Bacilli</taxon>
        <taxon>Lactobacillales</taxon>
        <taxon>Streptococcaceae</taxon>
        <taxon>Streptococcus</taxon>
    </lineage>
</organism>
<proteinExistence type="predicted"/>
<keyword evidence="2" id="KW-0418">Kinase</keyword>
<dbReference type="InterPro" id="IPR027417">
    <property type="entry name" value="P-loop_NTPase"/>
</dbReference>
<sequence>MNKEELMEAIGRFFDQKSSVTIRICGHGASGKSTLAADLAQYLGKEEVNVLAGDLYVIPGQISDQAFLRYEMEGQAVEASITACHPVRHELISLKRDISALSRGMDLLTPDMPWQKEEILKGQKPITIVEGMSPTFLEKDLFDLSIYIYTDAETELARRLVRDVAERGRIPDFVQKNADRRRRQYQLYMEPYKNEFDILINDSQGQFLIEANSFRN</sequence>
<feature type="domain" description="Phosphoribulokinase/uridine kinase" evidence="1">
    <location>
        <begin position="22"/>
        <end position="201"/>
    </location>
</feature>
<name>A0ABV2JMV3_9STRE</name>
<gene>
    <name evidence="2" type="ORF">ABID27_001899</name>
</gene>
<accession>A0ABV2JMV3</accession>
<dbReference type="RefSeq" id="WP_354281767.1">
    <property type="nucleotide sequence ID" value="NZ_JBEPMK010000008.1"/>
</dbReference>
<keyword evidence="3" id="KW-1185">Reference proteome</keyword>
<evidence type="ECO:0000313" key="3">
    <source>
        <dbReference type="Proteomes" id="UP001549055"/>
    </source>
</evidence>
<dbReference type="PANTHER" id="PTHR10285">
    <property type="entry name" value="URIDINE KINASE"/>
    <property type="match status" value="1"/>
</dbReference>
<dbReference type="Proteomes" id="UP001549055">
    <property type="component" value="Unassembled WGS sequence"/>
</dbReference>
<keyword evidence="2" id="KW-0808">Transferase</keyword>
<evidence type="ECO:0000259" key="1">
    <source>
        <dbReference type="Pfam" id="PF00485"/>
    </source>
</evidence>